<keyword evidence="12" id="KW-0346">Stress response</keyword>
<feature type="signal peptide" evidence="16">
    <location>
        <begin position="1"/>
        <end position="21"/>
    </location>
</feature>
<proteinExistence type="inferred from homology"/>
<feature type="active site" description="Charge relay system" evidence="14">
    <location>
        <position position="138"/>
    </location>
</feature>
<feature type="active site" description="Charge relay system" evidence="14">
    <location>
        <position position="107"/>
    </location>
</feature>
<evidence type="ECO:0000313" key="19">
    <source>
        <dbReference type="Proteomes" id="UP000580856"/>
    </source>
</evidence>
<dbReference type="Pfam" id="PF13180">
    <property type="entry name" value="PDZ_2"/>
    <property type="match status" value="1"/>
</dbReference>
<dbReference type="GO" id="GO:0006508">
    <property type="term" value="P:proteolysis"/>
    <property type="evidence" value="ECO:0007669"/>
    <property type="project" value="UniProtKB-KW"/>
</dbReference>
<keyword evidence="11" id="KW-0720">Serine protease</keyword>
<keyword evidence="10 18" id="KW-0378">Hydrolase</keyword>
<evidence type="ECO:0000256" key="3">
    <source>
        <dbReference type="ARBA" id="ARBA00010541"/>
    </source>
</evidence>
<dbReference type="PANTHER" id="PTHR22939:SF130">
    <property type="entry name" value="PERIPLASMIC SERINE ENDOPROTEASE DEGP-LIKE-RELATED"/>
    <property type="match status" value="1"/>
</dbReference>
<dbReference type="EC" id="3.4.21.107" evidence="4"/>
<evidence type="ECO:0000256" key="14">
    <source>
        <dbReference type="PIRSR" id="PIRSR611782-1"/>
    </source>
</evidence>
<gene>
    <name evidence="18" type="ORF">GGQ74_000222</name>
</gene>
<keyword evidence="8" id="KW-0677">Repeat</keyword>
<evidence type="ECO:0000256" key="2">
    <source>
        <dbReference type="ARBA" id="ARBA00004418"/>
    </source>
</evidence>
<dbReference type="Pfam" id="PF17820">
    <property type="entry name" value="PDZ_6"/>
    <property type="match status" value="1"/>
</dbReference>
<keyword evidence="7 16" id="KW-0732">Signal</keyword>
<dbReference type="InterPro" id="IPR001478">
    <property type="entry name" value="PDZ"/>
</dbReference>
<keyword evidence="9" id="KW-0574">Periplasm</keyword>
<comment type="similarity">
    <text evidence="3">Belongs to the peptidase S1C family.</text>
</comment>
<accession>A0A846QJC6</accession>
<sequence length="469" mass="50112">MPRILALALALVIAASQAAAAALPEFTDLAEKAGGAVVNISTVKIVKREDQMQEFFRFHKRGTPFDDFFEQFDRYFQQRPDQRPRKERSLGSGFIISDDGFIVTNNHVIANADEVSVNLQGGQKPYPAEIIGRDPDTDLALLKIKTDAKLPTLAFGDSDSTKVGQWVVAIGNPFGLDHTVTAGIVSAKGRIIGSGPFDDFIQTDASINPGNSGGPLLNMNGDVVGINTAIVASGQGIGFAIPSNMAKKVIAQLKDNQKVSRGWLGVTIQDVDENTAKALELDSPRGALIASVLPGQPAEKSGVKAGDVIIRIEKDDIKDANALLRRIAGLAPGEKIDVTVWRSGREKKLRVTLGERETRELAQAEQPDEAQPEAALGLALRPVDPREAQALGMDSPQGLLVTGVAEGSPAQDGEIRPGDVIIQANQQLVNSVAEFKTILSGDAMKKGVLLLLIQRQGQSVFRTITLPAE</sequence>
<dbReference type="InterPro" id="IPR041489">
    <property type="entry name" value="PDZ_6"/>
</dbReference>
<reference evidence="18 19" key="1">
    <citation type="submission" date="2020-03" db="EMBL/GenBank/DDBJ databases">
        <title>Genomic Encyclopedia of Type Strains, Phase IV (KMG-IV): sequencing the most valuable type-strain genomes for metagenomic binning, comparative biology and taxonomic classification.</title>
        <authorList>
            <person name="Goeker M."/>
        </authorList>
    </citation>
    <scope>NUCLEOTIDE SEQUENCE [LARGE SCALE GENOMIC DNA]</scope>
    <source>
        <strain evidence="18 19">DSM 24233</strain>
    </source>
</reference>
<dbReference type="CDD" id="cd10839">
    <property type="entry name" value="cpPDZ1_DegP-like"/>
    <property type="match status" value="1"/>
</dbReference>
<feature type="chain" id="PRO_5039502329" description="Probable periplasmic serine endoprotease DegP-like" evidence="16">
    <location>
        <begin position="22"/>
        <end position="469"/>
    </location>
</feature>
<dbReference type="SUPFAM" id="SSF50156">
    <property type="entry name" value="PDZ domain-like"/>
    <property type="match status" value="2"/>
</dbReference>
<feature type="domain" description="PDZ" evidence="17">
    <location>
        <begin position="361"/>
        <end position="456"/>
    </location>
</feature>
<dbReference type="Proteomes" id="UP000580856">
    <property type="component" value="Unassembled WGS sequence"/>
</dbReference>
<feature type="active site" description="Charge relay system" evidence="14">
    <location>
        <position position="212"/>
    </location>
</feature>
<evidence type="ECO:0000256" key="4">
    <source>
        <dbReference type="ARBA" id="ARBA00013035"/>
    </source>
</evidence>
<dbReference type="InterPro" id="IPR036034">
    <property type="entry name" value="PDZ_sf"/>
</dbReference>
<evidence type="ECO:0000256" key="5">
    <source>
        <dbReference type="ARBA" id="ARBA00013958"/>
    </source>
</evidence>
<feature type="binding site" evidence="15">
    <location>
        <begin position="210"/>
        <end position="212"/>
    </location>
    <ligand>
        <name>substrate</name>
    </ligand>
</feature>
<feature type="binding site" evidence="15">
    <location>
        <position position="107"/>
    </location>
    <ligand>
        <name>substrate</name>
    </ligand>
</feature>
<evidence type="ECO:0000313" key="18">
    <source>
        <dbReference type="EMBL" id="NJB66582.1"/>
    </source>
</evidence>
<name>A0A846QJC6_9BACT</name>
<dbReference type="InterPro" id="IPR001940">
    <property type="entry name" value="Peptidase_S1C"/>
</dbReference>
<comment type="catalytic activity">
    <reaction evidence="1">
        <text>Acts on substrates that are at least partially unfolded. The cleavage site P1 residue is normally between a pair of hydrophobic residues, such as Val-|-Val.</text>
        <dbReference type="EC" id="3.4.21.107"/>
    </reaction>
</comment>
<dbReference type="GO" id="GO:0004252">
    <property type="term" value="F:serine-type endopeptidase activity"/>
    <property type="evidence" value="ECO:0007669"/>
    <property type="project" value="InterPro"/>
</dbReference>
<dbReference type="Gene3D" id="2.40.10.120">
    <property type="match status" value="1"/>
</dbReference>
<evidence type="ECO:0000256" key="6">
    <source>
        <dbReference type="ARBA" id="ARBA00022670"/>
    </source>
</evidence>
<organism evidence="18 19">
    <name type="scientific">Desulfobaculum xiamenense</name>
    <dbReference type="NCBI Taxonomy" id="995050"/>
    <lineage>
        <taxon>Bacteria</taxon>
        <taxon>Pseudomonadati</taxon>
        <taxon>Thermodesulfobacteriota</taxon>
        <taxon>Desulfovibrionia</taxon>
        <taxon>Desulfovibrionales</taxon>
        <taxon>Desulfovibrionaceae</taxon>
        <taxon>Desulfobaculum</taxon>
    </lineage>
</organism>
<evidence type="ECO:0000256" key="16">
    <source>
        <dbReference type="SAM" id="SignalP"/>
    </source>
</evidence>
<dbReference type="SMART" id="SM00228">
    <property type="entry name" value="PDZ"/>
    <property type="match status" value="2"/>
</dbReference>
<feature type="domain" description="PDZ" evidence="17">
    <location>
        <begin position="253"/>
        <end position="319"/>
    </location>
</feature>
<dbReference type="SUPFAM" id="SSF50494">
    <property type="entry name" value="Trypsin-like serine proteases"/>
    <property type="match status" value="1"/>
</dbReference>
<protein>
    <recommendedName>
        <fullName evidence="5">Probable periplasmic serine endoprotease DegP-like</fullName>
        <ecNumber evidence="4">3.4.21.107</ecNumber>
    </recommendedName>
    <alternativeName>
        <fullName evidence="13">Protease Do</fullName>
    </alternativeName>
</protein>
<feature type="binding site" evidence="15">
    <location>
        <position position="138"/>
    </location>
    <ligand>
        <name>substrate</name>
    </ligand>
</feature>
<dbReference type="InterPro" id="IPR009003">
    <property type="entry name" value="Peptidase_S1_PA"/>
</dbReference>
<evidence type="ECO:0000256" key="8">
    <source>
        <dbReference type="ARBA" id="ARBA00022737"/>
    </source>
</evidence>
<evidence type="ECO:0000256" key="1">
    <source>
        <dbReference type="ARBA" id="ARBA00001772"/>
    </source>
</evidence>
<evidence type="ECO:0000256" key="7">
    <source>
        <dbReference type="ARBA" id="ARBA00022729"/>
    </source>
</evidence>
<evidence type="ECO:0000256" key="13">
    <source>
        <dbReference type="ARBA" id="ARBA00032850"/>
    </source>
</evidence>
<evidence type="ECO:0000256" key="15">
    <source>
        <dbReference type="PIRSR" id="PIRSR611782-2"/>
    </source>
</evidence>
<dbReference type="RefSeq" id="WP_167939708.1">
    <property type="nucleotide sequence ID" value="NZ_JAATJA010000001.1"/>
</dbReference>
<dbReference type="Gene3D" id="2.30.42.10">
    <property type="match status" value="2"/>
</dbReference>
<dbReference type="InterPro" id="IPR011782">
    <property type="entry name" value="Pept_S1C_Do"/>
</dbReference>
<dbReference type="AlphaFoldDB" id="A0A846QJC6"/>
<dbReference type="EMBL" id="JAATJA010000001">
    <property type="protein sequence ID" value="NJB66582.1"/>
    <property type="molecule type" value="Genomic_DNA"/>
</dbReference>
<evidence type="ECO:0000256" key="9">
    <source>
        <dbReference type="ARBA" id="ARBA00022764"/>
    </source>
</evidence>
<comment type="subcellular location">
    <subcellularLocation>
        <location evidence="2">Periplasm</location>
    </subcellularLocation>
</comment>
<evidence type="ECO:0000259" key="17">
    <source>
        <dbReference type="PROSITE" id="PS50106"/>
    </source>
</evidence>
<dbReference type="GO" id="GO:0042597">
    <property type="term" value="C:periplasmic space"/>
    <property type="evidence" value="ECO:0007669"/>
    <property type="project" value="UniProtKB-SubCell"/>
</dbReference>
<evidence type="ECO:0000256" key="11">
    <source>
        <dbReference type="ARBA" id="ARBA00022825"/>
    </source>
</evidence>
<evidence type="ECO:0000256" key="10">
    <source>
        <dbReference type="ARBA" id="ARBA00022801"/>
    </source>
</evidence>
<dbReference type="PROSITE" id="PS50106">
    <property type="entry name" value="PDZ"/>
    <property type="match status" value="2"/>
</dbReference>
<dbReference type="PANTHER" id="PTHR22939">
    <property type="entry name" value="SERINE PROTEASE FAMILY S1C HTRA-RELATED"/>
    <property type="match status" value="1"/>
</dbReference>
<dbReference type="FunFam" id="2.40.10.120:FF:000007">
    <property type="entry name" value="Periplasmic serine endoprotease DegP-like"/>
    <property type="match status" value="1"/>
</dbReference>
<dbReference type="PRINTS" id="PR00834">
    <property type="entry name" value="PROTEASES2C"/>
</dbReference>
<evidence type="ECO:0000256" key="12">
    <source>
        <dbReference type="ARBA" id="ARBA00023016"/>
    </source>
</evidence>
<dbReference type="Pfam" id="PF13365">
    <property type="entry name" value="Trypsin_2"/>
    <property type="match status" value="1"/>
</dbReference>
<feature type="binding site" evidence="15">
    <location>
        <begin position="228"/>
        <end position="232"/>
    </location>
    <ligand>
        <name>substrate</name>
    </ligand>
</feature>
<keyword evidence="19" id="KW-1185">Reference proteome</keyword>
<dbReference type="NCBIfam" id="TIGR02037">
    <property type="entry name" value="degP_htrA_DO"/>
    <property type="match status" value="1"/>
</dbReference>
<keyword evidence="6 18" id="KW-0645">Protease</keyword>
<comment type="caution">
    <text evidence="18">The sequence shown here is derived from an EMBL/GenBank/DDBJ whole genome shotgun (WGS) entry which is preliminary data.</text>
</comment>